<dbReference type="AlphaFoldDB" id="A0A6V7H920"/>
<dbReference type="EMBL" id="CAJDYZ010008191">
    <property type="protein sequence ID" value="CAD1475103.1"/>
    <property type="molecule type" value="Genomic_DNA"/>
</dbReference>
<feature type="non-terminal residue" evidence="1">
    <location>
        <position position="1"/>
    </location>
</feature>
<dbReference type="OrthoDB" id="10602248at2759"/>
<name>A0A6V7H920_9HYME</name>
<proteinExistence type="predicted"/>
<keyword evidence="2" id="KW-1185">Reference proteome</keyword>
<accession>A0A6V7H920</accession>
<organism evidence="1 2">
    <name type="scientific">Heterotrigona itama</name>
    <dbReference type="NCBI Taxonomy" id="395501"/>
    <lineage>
        <taxon>Eukaryota</taxon>
        <taxon>Metazoa</taxon>
        <taxon>Ecdysozoa</taxon>
        <taxon>Arthropoda</taxon>
        <taxon>Hexapoda</taxon>
        <taxon>Insecta</taxon>
        <taxon>Pterygota</taxon>
        <taxon>Neoptera</taxon>
        <taxon>Endopterygota</taxon>
        <taxon>Hymenoptera</taxon>
        <taxon>Apocrita</taxon>
        <taxon>Aculeata</taxon>
        <taxon>Apoidea</taxon>
        <taxon>Anthophila</taxon>
        <taxon>Apidae</taxon>
        <taxon>Heterotrigona</taxon>
    </lineage>
</organism>
<gene>
    <name evidence="1" type="ORF">MHI_LOCUS520491</name>
</gene>
<sequence>RKGRRWPQTDRQGPRIPHAVMFACILYAQLSGHKFSSERPLCNTLDEPDGTQGMEYVSTRRGQHLSALTNHSSVLYRSQTRHEHRGDH</sequence>
<evidence type="ECO:0000313" key="2">
    <source>
        <dbReference type="Proteomes" id="UP000752696"/>
    </source>
</evidence>
<protein>
    <submittedName>
        <fullName evidence="1">Uncharacterized protein</fullName>
    </submittedName>
</protein>
<dbReference type="Proteomes" id="UP000752696">
    <property type="component" value="Unassembled WGS sequence"/>
</dbReference>
<comment type="caution">
    <text evidence="1">The sequence shown here is derived from an EMBL/GenBank/DDBJ whole genome shotgun (WGS) entry which is preliminary data.</text>
</comment>
<reference evidence="1" key="1">
    <citation type="submission" date="2020-07" db="EMBL/GenBank/DDBJ databases">
        <authorList>
            <person name="Nazaruddin N."/>
        </authorList>
    </citation>
    <scope>NUCLEOTIDE SEQUENCE</scope>
</reference>
<evidence type="ECO:0000313" key="1">
    <source>
        <dbReference type="EMBL" id="CAD1475103.1"/>
    </source>
</evidence>